<dbReference type="InterPro" id="IPR029063">
    <property type="entry name" value="SAM-dependent_MTases_sf"/>
</dbReference>
<evidence type="ECO:0000256" key="1">
    <source>
        <dbReference type="ARBA" id="ARBA00012796"/>
    </source>
</evidence>
<evidence type="ECO:0000256" key="4">
    <source>
        <dbReference type="ARBA" id="ARBA00022679"/>
    </source>
</evidence>
<dbReference type="PANTHER" id="PTHR12133:SF1">
    <property type="entry name" value="TRNA (ADENINE(58)-N(1))-METHYLTRANSFERASE, MITOCHONDRIAL"/>
    <property type="match status" value="1"/>
</dbReference>
<dbReference type="GO" id="GO:0160107">
    <property type="term" value="F:tRNA (adenine(58)-N1)-methyltransferase activity"/>
    <property type="evidence" value="ECO:0007669"/>
    <property type="project" value="UniProtKB-EC"/>
</dbReference>
<keyword evidence="6" id="KW-0819">tRNA processing</keyword>
<dbReference type="EC" id="2.1.1.220" evidence="1"/>
<feature type="domain" description="tRNA (adenine(58)-N(1))-methyltransferase catalytic subunit TRM61 C-terminal" evidence="8">
    <location>
        <begin position="63"/>
        <end position="141"/>
    </location>
</feature>
<protein>
    <recommendedName>
        <fullName evidence="2">tRNA (adenine(58)-N(1))-methyltransferase catalytic subunit TRM61</fullName>
        <ecNumber evidence="1">2.1.1.220</ecNumber>
    </recommendedName>
    <alternativeName>
        <fullName evidence="7">tRNA(m1A58)-methyltransferase subunit TRM61</fullName>
    </alternativeName>
</protein>
<dbReference type="PANTHER" id="PTHR12133">
    <property type="entry name" value="TRNA (ADENINE(58)-N(1))-METHYLTRANSFERASE"/>
    <property type="match status" value="1"/>
</dbReference>
<evidence type="ECO:0000256" key="6">
    <source>
        <dbReference type="ARBA" id="ARBA00022694"/>
    </source>
</evidence>
<evidence type="ECO:0000256" key="2">
    <source>
        <dbReference type="ARBA" id="ARBA00015963"/>
    </source>
</evidence>
<evidence type="ECO:0000259" key="8">
    <source>
        <dbReference type="Pfam" id="PF08704"/>
    </source>
</evidence>
<name>A0A9W8I1Y9_9FUNG</name>
<dbReference type="InterPro" id="IPR014816">
    <property type="entry name" value="tRNA_MeTrfase_Gcd14"/>
</dbReference>
<dbReference type="GO" id="GO:0005739">
    <property type="term" value="C:mitochondrion"/>
    <property type="evidence" value="ECO:0007669"/>
    <property type="project" value="TreeGrafter"/>
</dbReference>
<dbReference type="PROSITE" id="PS51620">
    <property type="entry name" value="SAM_TRM61"/>
    <property type="match status" value="1"/>
</dbReference>
<dbReference type="GO" id="GO:0031515">
    <property type="term" value="C:tRNA (m1A) methyltransferase complex"/>
    <property type="evidence" value="ECO:0007669"/>
    <property type="project" value="InterPro"/>
</dbReference>
<evidence type="ECO:0000256" key="5">
    <source>
        <dbReference type="ARBA" id="ARBA00022691"/>
    </source>
</evidence>
<dbReference type="Pfam" id="PF08704">
    <property type="entry name" value="GCD14"/>
    <property type="match status" value="1"/>
</dbReference>
<evidence type="ECO:0000313" key="10">
    <source>
        <dbReference type="Proteomes" id="UP001140094"/>
    </source>
</evidence>
<dbReference type="Gene3D" id="3.40.50.150">
    <property type="entry name" value="Vaccinia Virus protein VP39"/>
    <property type="match status" value="1"/>
</dbReference>
<reference evidence="9" key="1">
    <citation type="submission" date="2022-07" db="EMBL/GenBank/DDBJ databases">
        <title>Phylogenomic reconstructions and comparative analyses of Kickxellomycotina fungi.</title>
        <authorList>
            <person name="Reynolds N.K."/>
            <person name="Stajich J.E."/>
            <person name="Barry K."/>
            <person name="Grigoriev I.V."/>
            <person name="Crous P."/>
            <person name="Smith M.E."/>
        </authorList>
    </citation>
    <scope>NUCLEOTIDE SEQUENCE</scope>
    <source>
        <strain evidence="9">NRRL 1565</strain>
    </source>
</reference>
<keyword evidence="10" id="KW-1185">Reference proteome</keyword>
<dbReference type="EMBL" id="JANBUO010000001">
    <property type="protein sequence ID" value="KAJ2809546.1"/>
    <property type="molecule type" value="Genomic_DNA"/>
</dbReference>
<organism evidence="9 10">
    <name type="scientific">Coemansia guatemalensis</name>
    <dbReference type="NCBI Taxonomy" id="2761395"/>
    <lineage>
        <taxon>Eukaryota</taxon>
        <taxon>Fungi</taxon>
        <taxon>Fungi incertae sedis</taxon>
        <taxon>Zoopagomycota</taxon>
        <taxon>Kickxellomycotina</taxon>
        <taxon>Kickxellomycetes</taxon>
        <taxon>Kickxellales</taxon>
        <taxon>Kickxellaceae</taxon>
        <taxon>Coemansia</taxon>
    </lineage>
</organism>
<dbReference type="AlphaFoldDB" id="A0A9W8I1Y9"/>
<comment type="caution">
    <text evidence="9">The sequence shown here is derived from an EMBL/GenBank/DDBJ whole genome shotgun (WGS) entry which is preliminary data.</text>
</comment>
<evidence type="ECO:0000313" key="9">
    <source>
        <dbReference type="EMBL" id="KAJ2809546.1"/>
    </source>
</evidence>
<keyword evidence="4" id="KW-0808">Transferase</keyword>
<evidence type="ECO:0000256" key="3">
    <source>
        <dbReference type="ARBA" id="ARBA00022603"/>
    </source>
</evidence>
<dbReference type="SUPFAM" id="SSF53335">
    <property type="entry name" value="S-adenosyl-L-methionine-dependent methyltransferases"/>
    <property type="match status" value="1"/>
</dbReference>
<dbReference type="GO" id="GO:0030488">
    <property type="term" value="P:tRNA methylation"/>
    <property type="evidence" value="ECO:0007669"/>
    <property type="project" value="InterPro"/>
</dbReference>
<gene>
    <name evidence="9" type="ORF">H4R20_000048</name>
</gene>
<sequence>MVILRQCKRSDKQKLLGPLHADGCYASHKGILKHREIIGRQPRDRLVSTTKEGNGAEYVVHLPTLEDYVLLCKRQCTPIYPKDASAIVSMLDINPGDRILEAGTGNAALTMHLARAVGSPGMVHTVENVEGRSKHAQEIVRHYRRGLLLPSISFHVGLLSNVIDDIAIGIDPALKSKLDEIDLPVISENNPMDHSTNEPAQILQNYPQRKGGNLIAPLFDGLVLDMPTPWTQLPFVFAYLKPDRYAVCYLPNMSQVLELVRACQRWPLILEDVVEVTWRSWDLRMAVIRNPDTATNQSISNDNAMVCHPTHTPIGHTAFLVKLRKSSTAAQK</sequence>
<accession>A0A9W8I1Y9</accession>
<keyword evidence="3" id="KW-0489">Methyltransferase</keyword>
<proteinExistence type="predicted"/>
<keyword evidence="5" id="KW-0949">S-adenosyl-L-methionine</keyword>
<dbReference type="InterPro" id="IPR049470">
    <property type="entry name" value="TRM61_C"/>
</dbReference>
<dbReference type="OrthoDB" id="5585464at2759"/>
<dbReference type="Proteomes" id="UP001140094">
    <property type="component" value="Unassembled WGS sequence"/>
</dbReference>
<evidence type="ECO:0000256" key="7">
    <source>
        <dbReference type="ARBA" id="ARBA00033309"/>
    </source>
</evidence>